<evidence type="ECO:0000313" key="2">
    <source>
        <dbReference type="Proteomes" id="UP000708208"/>
    </source>
</evidence>
<comment type="caution">
    <text evidence="1">The sequence shown here is derived from an EMBL/GenBank/DDBJ whole genome shotgun (WGS) entry which is preliminary data.</text>
</comment>
<proteinExistence type="predicted"/>
<keyword evidence="2" id="KW-1185">Reference proteome</keyword>
<name>A0A8J2J4A4_9HEXA</name>
<organism evidence="1 2">
    <name type="scientific">Allacma fusca</name>
    <dbReference type="NCBI Taxonomy" id="39272"/>
    <lineage>
        <taxon>Eukaryota</taxon>
        <taxon>Metazoa</taxon>
        <taxon>Ecdysozoa</taxon>
        <taxon>Arthropoda</taxon>
        <taxon>Hexapoda</taxon>
        <taxon>Collembola</taxon>
        <taxon>Symphypleona</taxon>
        <taxon>Sminthuridae</taxon>
        <taxon>Allacma</taxon>
    </lineage>
</organism>
<protein>
    <recommendedName>
        <fullName evidence="3">ATP-dependent DNA helicase</fullName>
    </recommendedName>
</protein>
<dbReference type="Proteomes" id="UP000708208">
    <property type="component" value="Unassembled WGS sequence"/>
</dbReference>
<sequence>MSYEVFRTIHLRLPEVYKNTELFGGIIVLLVGDLLQLRPVKG</sequence>
<accession>A0A8J2J4A4</accession>
<dbReference type="AlphaFoldDB" id="A0A8J2J4A4"/>
<gene>
    <name evidence="1" type="ORF">AFUS01_LOCUS3572</name>
</gene>
<evidence type="ECO:0000313" key="1">
    <source>
        <dbReference type="EMBL" id="CAG7691190.1"/>
    </source>
</evidence>
<reference evidence="1" key="1">
    <citation type="submission" date="2021-06" db="EMBL/GenBank/DDBJ databases">
        <authorList>
            <person name="Hodson N. C."/>
            <person name="Mongue J. A."/>
            <person name="Jaron S. K."/>
        </authorList>
    </citation>
    <scope>NUCLEOTIDE SEQUENCE</scope>
</reference>
<feature type="non-terminal residue" evidence="1">
    <location>
        <position position="1"/>
    </location>
</feature>
<evidence type="ECO:0008006" key="3">
    <source>
        <dbReference type="Google" id="ProtNLM"/>
    </source>
</evidence>
<dbReference type="EMBL" id="CAJVCH010021566">
    <property type="protein sequence ID" value="CAG7691190.1"/>
    <property type="molecule type" value="Genomic_DNA"/>
</dbReference>